<name>A0A4R3MKH6_9HYPH</name>
<feature type="transmembrane region" description="Helical" evidence="12">
    <location>
        <begin position="322"/>
        <end position="344"/>
    </location>
</feature>
<sequence length="482" mass="51303">MLDFRPIFLVMGVFLATLGCAMLVPALVDIAHDNDDWIVFVAAGLITVFIGVTMWVTCRGADARLGLREAFVLTTSVWIVAAAFGALPFAWSRLDLSHADAFFEAMSGLTTTGSTVIVGLDHAPPGILFWRALLQWIGGLGIVVMAVAVLPMLQVGGMQLFRAEAFDTPDKILPRATQISGSLTGIYIALTAACAIAYGLAGMNLLDAIMHAMTTVATGGFSSKDASIGYFASPAIEWISVGFMIAGSLPFLLYVRAVQGHPLAMIRDEQVRAFFAILLTLAVLAWLSEGQQMDYPSATRFREALFNMTSIMTGTGYASVDYGLWGPLAAGLFLTATFIGGCSGSTSCGIKVFRVVVLFENIRQHARRITYPSGVFVKRYNGRPLTDNVSAAVLSFLFLFLACFVVLSVALSLIGLDTITAVSGAATAISNVGPGLGPIIGPAGTFAPLPDAAKWLLAAGMLVGRLEVFTVLILFVPAFWRR</sequence>
<proteinExistence type="inferred from homology"/>
<feature type="transmembrane region" description="Helical" evidence="12">
    <location>
        <begin position="7"/>
        <end position="31"/>
    </location>
</feature>
<accession>A0A4R3MKH6</accession>
<dbReference type="RefSeq" id="WP_132804618.1">
    <property type="nucleotide sequence ID" value="NZ_SMAK01000001.1"/>
</dbReference>
<keyword evidence="2 10" id="KW-0813">Transport</keyword>
<dbReference type="PANTHER" id="PTHR32024:SF3">
    <property type="entry name" value="TRK SYSTEM POTASSIUM UPTAKE PROTEIN"/>
    <property type="match status" value="1"/>
</dbReference>
<keyword evidence="8 10" id="KW-0406">Ion transport</keyword>
<dbReference type="PROSITE" id="PS51257">
    <property type="entry name" value="PROKAR_LIPOPROTEIN"/>
    <property type="match status" value="1"/>
</dbReference>
<keyword evidence="4 10" id="KW-0633">Potassium transport</keyword>
<protein>
    <recommendedName>
        <fullName evidence="10">Trk system potassium uptake protein</fullName>
    </recommendedName>
</protein>
<dbReference type="Proteomes" id="UP000295678">
    <property type="component" value="Unassembled WGS sequence"/>
</dbReference>
<evidence type="ECO:0000256" key="11">
    <source>
        <dbReference type="PIRSR" id="PIRSR006247-1"/>
    </source>
</evidence>
<comment type="similarity">
    <text evidence="10">Belongs to the TrkH potassium transport family.</text>
</comment>
<dbReference type="EMBL" id="SMAK01000001">
    <property type="protein sequence ID" value="TCT13208.1"/>
    <property type="molecule type" value="Genomic_DNA"/>
</dbReference>
<feature type="binding site" evidence="11">
    <location>
        <position position="431"/>
    </location>
    <ligand>
        <name>K(+)</name>
        <dbReference type="ChEBI" id="CHEBI:29103"/>
    </ligand>
</feature>
<feature type="transmembrane region" description="Helical" evidence="12">
    <location>
        <begin position="70"/>
        <end position="91"/>
    </location>
</feature>
<comment type="caution">
    <text evidence="13">The sequence shown here is derived from an EMBL/GenBank/DDBJ whole genome shotgun (WGS) entry which is preliminary data.</text>
</comment>
<feature type="transmembrane region" description="Helical" evidence="12">
    <location>
        <begin position="133"/>
        <end position="153"/>
    </location>
</feature>
<keyword evidence="9 10" id="KW-0472">Membrane</keyword>
<evidence type="ECO:0000256" key="7">
    <source>
        <dbReference type="ARBA" id="ARBA00022989"/>
    </source>
</evidence>
<evidence type="ECO:0000256" key="1">
    <source>
        <dbReference type="ARBA" id="ARBA00004651"/>
    </source>
</evidence>
<feature type="binding site" evidence="11">
    <location>
        <position position="111"/>
    </location>
    <ligand>
        <name>K(+)</name>
        <dbReference type="ChEBI" id="CHEBI:29103"/>
    </ligand>
</feature>
<evidence type="ECO:0000256" key="6">
    <source>
        <dbReference type="ARBA" id="ARBA00022958"/>
    </source>
</evidence>
<organism evidence="13 14">
    <name type="scientific">Tepidamorphus gemmatus</name>
    <dbReference type="NCBI Taxonomy" id="747076"/>
    <lineage>
        <taxon>Bacteria</taxon>
        <taxon>Pseudomonadati</taxon>
        <taxon>Pseudomonadota</taxon>
        <taxon>Alphaproteobacteria</taxon>
        <taxon>Hyphomicrobiales</taxon>
        <taxon>Tepidamorphaceae</taxon>
        <taxon>Tepidamorphus</taxon>
    </lineage>
</organism>
<comment type="function">
    <text evidence="10">Low-affinity potassium transport system. Interacts with Trk system potassium uptake protein TrkA.</text>
</comment>
<gene>
    <name evidence="13" type="ORF">EDC22_10168</name>
</gene>
<keyword evidence="11" id="KW-0479">Metal-binding</keyword>
<feature type="transmembrane region" description="Helical" evidence="12">
    <location>
        <begin position="270"/>
        <end position="287"/>
    </location>
</feature>
<evidence type="ECO:0000256" key="9">
    <source>
        <dbReference type="ARBA" id="ARBA00023136"/>
    </source>
</evidence>
<feature type="transmembrane region" description="Helical" evidence="12">
    <location>
        <begin position="455"/>
        <end position="480"/>
    </location>
</feature>
<dbReference type="GO" id="GO:0046872">
    <property type="term" value="F:metal ion binding"/>
    <property type="evidence" value="ECO:0007669"/>
    <property type="project" value="UniProtKB-KW"/>
</dbReference>
<dbReference type="PANTHER" id="PTHR32024">
    <property type="entry name" value="TRK SYSTEM POTASSIUM UPTAKE PROTEIN TRKG-RELATED"/>
    <property type="match status" value="1"/>
</dbReference>
<feature type="transmembrane region" description="Helical" evidence="12">
    <location>
        <begin position="37"/>
        <end position="58"/>
    </location>
</feature>
<keyword evidence="14" id="KW-1185">Reference proteome</keyword>
<evidence type="ECO:0000256" key="5">
    <source>
        <dbReference type="ARBA" id="ARBA00022692"/>
    </source>
</evidence>
<keyword evidence="5 12" id="KW-0812">Transmembrane</keyword>
<dbReference type="GO" id="GO:0005886">
    <property type="term" value="C:plasma membrane"/>
    <property type="evidence" value="ECO:0007669"/>
    <property type="project" value="UniProtKB-SubCell"/>
</dbReference>
<evidence type="ECO:0000313" key="13">
    <source>
        <dbReference type="EMBL" id="TCT13208.1"/>
    </source>
</evidence>
<dbReference type="PIRSF" id="PIRSF006247">
    <property type="entry name" value="TrkH"/>
    <property type="match status" value="1"/>
</dbReference>
<dbReference type="GO" id="GO:0015379">
    <property type="term" value="F:potassium:chloride symporter activity"/>
    <property type="evidence" value="ECO:0007669"/>
    <property type="project" value="InterPro"/>
</dbReference>
<feature type="binding site" evidence="11">
    <location>
        <position position="315"/>
    </location>
    <ligand>
        <name>K(+)</name>
        <dbReference type="ChEBI" id="CHEBI:29103"/>
    </ligand>
</feature>
<keyword evidence="3 10" id="KW-1003">Cell membrane</keyword>
<feature type="binding site" evidence="11">
    <location>
        <position position="432"/>
    </location>
    <ligand>
        <name>K(+)</name>
        <dbReference type="ChEBI" id="CHEBI:29103"/>
    </ligand>
</feature>
<dbReference type="InterPro" id="IPR004772">
    <property type="entry name" value="TrkH"/>
</dbReference>
<dbReference type="InterPro" id="IPR003445">
    <property type="entry name" value="Cat_transpt"/>
</dbReference>
<dbReference type="OrthoDB" id="9810952at2"/>
<evidence type="ECO:0000256" key="12">
    <source>
        <dbReference type="SAM" id="Phobius"/>
    </source>
</evidence>
<feature type="transmembrane region" description="Helical" evidence="12">
    <location>
        <begin position="181"/>
        <end position="201"/>
    </location>
</feature>
<evidence type="ECO:0000256" key="4">
    <source>
        <dbReference type="ARBA" id="ARBA00022538"/>
    </source>
</evidence>
<feature type="binding site" evidence="11">
    <location>
        <position position="219"/>
    </location>
    <ligand>
        <name>K(+)</name>
        <dbReference type="ChEBI" id="CHEBI:29103"/>
    </ligand>
</feature>
<evidence type="ECO:0000256" key="2">
    <source>
        <dbReference type="ARBA" id="ARBA00022448"/>
    </source>
</evidence>
<dbReference type="Pfam" id="PF02386">
    <property type="entry name" value="TrkH"/>
    <property type="match status" value="1"/>
</dbReference>
<dbReference type="AlphaFoldDB" id="A0A4R3MKH6"/>
<keyword evidence="6 10" id="KW-0630">Potassium</keyword>
<feature type="transmembrane region" description="Helical" evidence="12">
    <location>
        <begin position="238"/>
        <end position="258"/>
    </location>
</feature>
<keyword evidence="10" id="KW-0997">Cell inner membrane</keyword>
<evidence type="ECO:0000256" key="8">
    <source>
        <dbReference type="ARBA" id="ARBA00023065"/>
    </source>
</evidence>
<evidence type="ECO:0000313" key="14">
    <source>
        <dbReference type="Proteomes" id="UP000295678"/>
    </source>
</evidence>
<feature type="transmembrane region" description="Helical" evidence="12">
    <location>
        <begin position="389"/>
        <end position="414"/>
    </location>
</feature>
<evidence type="ECO:0000256" key="10">
    <source>
        <dbReference type="PIRNR" id="PIRNR006247"/>
    </source>
</evidence>
<feature type="binding site" evidence="11">
    <location>
        <position position="112"/>
    </location>
    <ligand>
        <name>K(+)</name>
        <dbReference type="ChEBI" id="CHEBI:29103"/>
    </ligand>
</feature>
<keyword evidence="7 12" id="KW-1133">Transmembrane helix</keyword>
<comment type="subcellular location">
    <subcellularLocation>
        <location evidence="10">Cell inner membrane</location>
        <topology evidence="10">Multi-pass membrane protein</topology>
    </subcellularLocation>
    <subcellularLocation>
        <location evidence="1">Cell membrane</location>
        <topology evidence="1">Multi-pass membrane protein</topology>
    </subcellularLocation>
</comment>
<evidence type="ECO:0000256" key="3">
    <source>
        <dbReference type="ARBA" id="ARBA00022475"/>
    </source>
</evidence>
<reference evidence="13 14" key="1">
    <citation type="submission" date="2019-03" db="EMBL/GenBank/DDBJ databases">
        <title>Genomic Encyclopedia of Type Strains, Phase IV (KMG-IV): sequencing the most valuable type-strain genomes for metagenomic binning, comparative biology and taxonomic classification.</title>
        <authorList>
            <person name="Goeker M."/>
        </authorList>
    </citation>
    <scope>NUCLEOTIDE SEQUENCE [LARGE SCALE GENOMIC DNA]</scope>
    <source>
        <strain evidence="13 14">DSM 19345</strain>
    </source>
</reference>